<keyword evidence="9" id="KW-0732">Signal</keyword>
<dbReference type="Pfam" id="PF00026">
    <property type="entry name" value="Asp"/>
    <property type="match status" value="1"/>
</dbReference>
<feature type="active site" evidence="6">
    <location>
        <position position="278"/>
    </location>
</feature>
<keyword evidence="5 7" id="KW-1015">Disulfide bond</keyword>
<dbReference type="InterPro" id="IPR033121">
    <property type="entry name" value="PEPTIDASE_A1"/>
</dbReference>
<evidence type="ECO:0000256" key="8">
    <source>
        <dbReference type="RuleBase" id="RU000454"/>
    </source>
</evidence>
<dbReference type="PROSITE" id="PS00141">
    <property type="entry name" value="ASP_PROTEASE"/>
    <property type="match status" value="2"/>
</dbReference>
<dbReference type="InterPro" id="IPR001969">
    <property type="entry name" value="Aspartic_peptidase_AS"/>
</dbReference>
<evidence type="ECO:0000256" key="4">
    <source>
        <dbReference type="ARBA" id="ARBA00023145"/>
    </source>
</evidence>
<feature type="disulfide bond" evidence="7">
    <location>
        <begin position="110"/>
        <end position="117"/>
    </location>
</feature>
<keyword evidence="8" id="KW-0378">Hydrolase</keyword>
<evidence type="ECO:0000313" key="12">
    <source>
        <dbReference type="Proteomes" id="UP001212152"/>
    </source>
</evidence>
<reference evidence="11" key="1">
    <citation type="submission" date="2020-05" db="EMBL/GenBank/DDBJ databases">
        <title>Phylogenomic resolution of chytrid fungi.</title>
        <authorList>
            <person name="Stajich J.E."/>
            <person name="Amses K."/>
            <person name="Simmons R."/>
            <person name="Seto K."/>
            <person name="Myers J."/>
            <person name="Bonds A."/>
            <person name="Quandt C.A."/>
            <person name="Barry K."/>
            <person name="Liu P."/>
            <person name="Grigoriev I."/>
            <person name="Longcore J.E."/>
            <person name="James T.Y."/>
        </authorList>
    </citation>
    <scope>NUCLEOTIDE SEQUENCE</scope>
    <source>
        <strain evidence="11">JEL0379</strain>
    </source>
</reference>
<sequence>MKLSLLALTAFAASAVVAAPTHKPSMTIIPVKKHAVSDNTNRIDRALANKKYQVAKYARHYKSSLKAGSNVPLTNDANEMYYGPVTIGGQTVTVDFDTGSSDFWVRGTDCTSSDNSCGSGTGHNGVDASSLTDAGQTFDDSYGSGEASGEIYQGTYQVGSLTAQNGYLGVSTSETGFDDPADGLFGLAFAQLSNIGQATDGNAPIDALGVKSFAFALTNDASQDGELSLSGADSSKYSGSFNYLPLNAETYWQFSTSGATASVNGKSFKFSTTNAIADSGTTLVIVDDSVASSIYKAVGADSQGNIDCGVANSGPAISFKLGGKSYSIPASVWVFNAGDQCICGVQGGASDAGVVIFGDVFMRQYYTLFDVTNKRVGFALAK</sequence>
<feature type="signal peptide" evidence="9">
    <location>
        <begin position="1"/>
        <end position="18"/>
    </location>
</feature>
<dbReference type="PANTHER" id="PTHR47966:SF1">
    <property type="entry name" value="ASPARTYL PROTEINASE"/>
    <property type="match status" value="1"/>
</dbReference>
<dbReference type="PRINTS" id="PR00792">
    <property type="entry name" value="PEPSIN"/>
</dbReference>
<dbReference type="GO" id="GO:0004190">
    <property type="term" value="F:aspartic-type endopeptidase activity"/>
    <property type="evidence" value="ECO:0007669"/>
    <property type="project" value="UniProtKB-KW"/>
</dbReference>
<dbReference type="PANTHER" id="PTHR47966">
    <property type="entry name" value="BETA-SITE APP-CLEAVING ENZYME, ISOFORM A-RELATED"/>
    <property type="match status" value="1"/>
</dbReference>
<dbReference type="AlphaFoldDB" id="A0AAD5TPH0"/>
<evidence type="ECO:0000256" key="6">
    <source>
        <dbReference type="PIRSR" id="PIRSR601461-1"/>
    </source>
</evidence>
<evidence type="ECO:0000256" key="3">
    <source>
        <dbReference type="ARBA" id="ARBA00022750"/>
    </source>
</evidence>
<gene>
    <name evidence="11" type="ORF">HDU87_007506</name>
</gene>
<evidence type="ECO:0000256" key="5">
    <source>
        <dbReference type="ARBA" id="ARBA00023157"/>
    </source>
</evidence>
<dbReference type="EMBL" id="JADGJQ010000007">
    <property type="protein sequence ID" value="KAJ3183084.1"/>
    <property type="molecule type" value="Genomic_DNA"/>
</dbReference>
<name>A0AAD5TPH0_9FUNG</name>
<evidence type="ECO:0000259" key="10">
    <source>
        <dbReference type="PROSITE" id="PS51767"/>
    </source>
</evidence>
<evidence type="ECO:0000256" key="2">
    <source>
        <dbReference type="ARBA" id="ARBA00022670"/>
    </source>
</evidence>
<dbReference type="GO" id="GO:0006508">
    <property type="term" value="P:proteolysis"/>
    <property type="evidence" value="ECO:0007669"/>
    <property type="project" value="UniProtKB-KW"/>
</dbReference>
<dbReference type="PROSITE" id="PS51767">
    <property type="entry name" value="PEPTIDASE_A1"/>
    <property type="match status" value="1"/>
</dbReference>
<evidence type="ECO:0000313" key="11">
    <source>
        <dbReference type="EMBL" id="KAJ3183084.1"/>
    </source>
</evidence>
<feature type="chain" id="PRO_5042208256" description="Peptidase A1 domain-containing protein" evidence="9">
    <location>
        <begin position="19"/>
        <end position="382"/>
    </location>
</feature>
<accession>A0AAD5TPH0</accession>
<dbReference type="Proteomes" id="UP001212152">
    <property type="component" value="Unassembled WGS sequence"/>
</dbReference>
<dbReference type="InterPro" id="IPR001461">
    <property type="entry name" value="Aspartic_peptidase_A1"/>
</dbReference>
<keyword evidence="4" id="KW-0865">Zymogen</keyword>
<evidence type="ECO:0000256" key="7">
    <source>
        <dbReference type="PIRSR" id="PIRSR601461-2"/>
    </source>
</evidence>
<feature type="active site" evidence="6">
    <location>
        <position position="97"/>
    </location>
</feature>
<feature type="domain" description="Peptidase A1" evidence="10">
    <location>
        <begin position="81"/>
        <end position="379"/>
    </location>
</feature>
<feature type="disulfide bond" evidence="7">
    <location>
        <begin position="308"/>
        <end position="341"/>
    </location>
</feature>
<keyword evidence="3 8" id="KW-0064">Aspartyl protease</keyword>
<dbReference type="InterPro" id="IPR021109">
    <property type="entry name" value="Peptidase_aspartic_dom_sf"/>
</dbReference>
<protein>
    <recommendedName>
        <fullName evidence="10">Peptidase A1 domain-containing protein</fullName>
    </recommendedName>
</protein>
<dbReference type="SUPFAM" id="SSF50630">
    <property type="entry name" value="Acid proteases"/>
    <property type="match status" value="1"/>
</dbReference>
<dbReference type="Gene3D" id="2.40.70.10">
    <property type="entry name" value="Acid Proteases"/>
    <property type="match status" value="2"/>
</dbReference>
<organism evidence="11 12">
    <name type="scientific">Geranomyces variabilis</name>
    <dbReference type="NCBI Taxonomy" id="109894"/>
    <lineage>
        <taxon>Eukaryota</taxon>
        <taxon>Fungi</taxon>
        <taxon>Fungi incertae sedis</taxon>
        <taxon>Chytridiomycota</taxon>
        <taxon>Chytridiomycota incertae sedis</taxon>
        <taxon>Chytridiomycetes</taxon>
        <taxon>Spizellomycetales</taxon>
        <taxon>Powellomycetaceae</taxon>
        <taxon>Geranomyces</taxon>
    </lineage>
</organism>
<comment type="similarity">
    <text evidence="1 8">Belongs to the peptidase A1 family.</text>
</comment>
<evidence type="ECO:0000256" key="1">
    <source>
        <dbReference type="ARBA" id="ARBA00007447"/>
    </source>
</evidence>
<evidence type="ECO:0000256" key="9">
    <source>
        <dbReference type="SAM" id="SignalP"/>
    </source>
</evidence>
<keyword evidence="2 8" id="KW-0645">Protease</keyword>
<comment type="caution">
    <text evidence="11">The sequence shown here is derived from an EMBL/GenBank/DDBJ whole genome shotgun (WGS) entry which is preliminary data.</text>
</comment>
<proteinExistence type="inferred from homology"/>
<keyword evidence="12" id="KW-1185">Reference proteome</keyword>